<dbReference type="InterPro" id="IPR043502">
    <property type="entry name" value="DNA/RNA_pol_sf"/>
</dbReference>
<comment type="caution">
    <text evidence="2">The sequence shown here is derived from an EMBL/GenBank/DDBJ whole genome shotgun (WGS) entry which is preliminary data.</text>
</comment>
<dbReference type="SUPFAM" id="SSF56672">
    <property type="entry name" value="DNA/RNA polymerases"/>
    <property type="match status" value="1"/>
</dbReference>
<protein>
    <recommendedName>
        <fullName evidence="1">Reverse transcriptase/retrotransposon-derived protein RNase H-like domain-containing protein</fullName>
    </recommendedName>
</protein>
<dbReference type="Pfam" id="PF17919">
    <property type="entry name" value="RT_RNaseH_2"/>
    <property type="match status" value="1"/>
</dbReference>
<dbReference type="PANTHER" id="PTHR34072">
    <property type="entry name" value="ENZYMATIC POLYPROTEIN-RELATED"/>
    <property type="match status" value="1"/>
</dbReference>
<dbReference type="EMBL" id="JAINUF010000006">
    <property type="protein sequence ID" value="KAJ8356526.1"/>
    <property type="molecule type" value="Genomic_DNA"/>
</dbReference>
<accession>A0A9Q1FE40</accession>
<dbReference type="Proteomes" id="UP001152622">
    <property type="component" value="Chromosome 6"/>
</dbReference>
<dbReference type="OrthoDB" id="8948897at2759"/>
<dbReference type="AlphaFoldDB" id="A0A9Q1FE40"/>
<evidence type="ECO:0000313" key="2">
    <source>
        <dbReference type="EMBL" id="KAJ8356526.1"/>
    </source>
</evidence>
<evidence type="ECO:0000313" key="3">
    <source>
        <dbReference type="Proteomes" id="UP001152622"/>
    </source>
</evidence>
<dbReference type="InterPro" id="IPR041577">
    <property type="entry name" value="RT_RNaseH_2"/>
</dbReference>
<dbReference type="Gene3D" id="3.30.70.270">
    <property type="match status" value="1"/>
</dbReference>
<dbReference type="InterPro" id="IPR043128">
    <property type="entry name" value="Rev_trsase/Diguanyl_cyclase"/>
</dbReference>
<organism evidence="2 3">
    <name type="scientific">Synaphobranchus kaupii</name>
    <name type="common">Kaup's arrowtooth eel</name>
    <dbReference type="NCBI Taxonomy" id="118154"/>
    <lineage>
        <taxon>Eukaryota</taxon>
        <taxon>Metazoa</taxon>
        <taxon>Chordata</taxon>
        <taxon>Craniata</taxon>
        <taxon>Vertebrata</taxon>
        <taxon>Euteleostomi</taxon>
        <taxon>Actinopterygii</taxon>
        <taxon>Neopterygii</taxon>
        <taxon>Teleostei</taxon>
        <taxon>Anguilliformes</taxon>
        <taxon>Synaphobranchidae</taxon>
        <taxon>Synaphobranchus</taxon>
    </lineage>
</organism>
<dbReference type="PROSITE" id="PS51257">
    <property type="entry name" value="PROKAR_LIPOPROTEIN"/>
    <property type="match status" value="1"/>
</dbReference>
<name>A0A9Q1FE40_SYNKA</name>
<gene>
    <name evidence="2" type="ORF">SKAU_G00193200</name>
</gene>
<proteinExistence type="predicted"/>
<sequence>MRLIESGVATAHNQFSSNVVFVGCGGCRVRPKSVFNVEMEAYGCKVMVPTLVVQGQHDDLILGTNVIKHILRQYKQCDNYWKAVSTPCAADDPESKQLLSMIAGLTRWRREDMPVKIGTVRCNSAFCLKPGCEYLIWGKLPKSTVVSPGSAVMMELTTCRSAPREILVRRNAKLWTADQEQAFQKLKMSLVDTVVLAHPDFTRPFMLSTDASLDGISAVLSQIRYGMHIMMKPKLDCCEQRWVAKLAGYNFDIKYGPGSQNVVAESCALRQGECWPQTAARALQKPFI</sequence>
<dbReference type="PANTHER" id="PTHR34072:SF52">
    <property type="entry name" value="RIBONUCLEASE H"/>
    <property type="match status" value="1"/>
</dbReference>
<keyword evidence="3" id="KW-1185">Reference proteome</keyword>
<feature type="domain" description="Reverse transcriptase/retrotransposon-derived protein RNase H-like" evidence="1">
    <location>
        <begin position="175"/>
        <end position="224"/>
    </location>
</feature>
<reference evidence="2" key="1">
    <citation type="journal article" date="2023" name="Science">
        <title>Genome structures resolve the early diversification of teleost fishes.</title>
        <authorList>
            <person name="Parey E."/>
            <person name="Louis A."/>
            <person name="Montfort J."/>
            <person name="Bouchez O."/>
            <person name="Roques C."/>
            <person name="Iampietro C."/>
            <person name="Lluch J."/>
            <person name="Castinel A."/>
            <person name="Donnadieu C."/>
            <person name="Desvignes T."/>
            <person name="Floi Bucao C."/>
            <person name="Jouanno E."/>
            <person name="Wen M."/>
            <person name="Mejri S."/>
            <person name="Dirks R."/>
            <person name="Jansen H."/>
            <person name="Henkel C."/>
            <person name="Chen W.J."/>
            <person name="Zahm M."/>
            <person name="Cabau C."/>
            <person name="Klopp C."/>
            <person name="Thompson A.W."/>
            <person name="Robinson-Rechavi M."/>
            <person name="Braasch I."/>
            <person name="Lecointre G."/>
            <person name="Bobe J."/>
            <person name="Postlethwait J.H."/>
            <person name="Berthelot C."/>
            <person name="Roest Crollius H."/>
            <person name="Guiguen Y."/>
        </authorList>
    </citation>
    <scope>NUCLEOTIDE SEQUENCE</scope>
    <source>
        <strain evidence="2">WJC10195</strain>
    </source>
</reference>
<evidence type="ECO:0000259" key="1">
    <source>
        <dbReference type="Pfam" id="PF17919"/>
    </source>
</evidence>